<dbReference type="EMBL" id="OX596107">
    <property type="protein sequence ID" value="CAN0183305.1"/>
    <property type="molecule type" value="Genomic_DNA"/>
</dbReference>
<reference evidence="1" key="2">
    <citation type="submission" date="2025-03" db="EMBL/GenBank/DDBJ databases">
        <authorList>
            <consortium name="ELIXIR-Norway"/>
            <consortium name="Elixir Norway"/>
        </authorList>
    </citation>
    <scope>NUCLEOTIDE SEQUENCE</scope>
</reference>
<accession>A0AC59Z2N1</accession>
<organism evidence="1 2">
    <name type="scientific">Rangifer tarandus platyrhynchus</name>
    <name type="common">Svalbard reindeer</name>
    <dbReference type="NCBI Taxonomy" id="3082113"/>
    <lineage>
        <taxon>Eukaryota</taxon>
        <taxon>Metazoa</taxon>
        <taxon>Chordata</taxon>
        <taxon>Craniata</taxon>
        <taxon>Vertebrata</taxon>
        <taxon>Euteleostomi</taxon>
        <taxon>Mammalia</taxon>
        <taxon>Eutheria</taxon>
        <taxon>Laurasiatheria</taxon>
        <taxon>Artiodactyla</taxon>
        <taxon>Ruminantia</taxon>
        <taxon>Pecora</taxon>
        <taxon>Cervidae</taxon>
        <taxon>Odocoileinae</taxon>
        <taxon>Rangifer</taxon>
    </lineage>
</organism>
<sequence length="126" mass="13447">MNAGGNVPSIKGTPINPGGRTPGCTLQCSSPAATTPSVGPRSVSALSRRHCICASVSTTGPEIISGNTFISPSPRRVSDRKQEVFKSSQLCFAEQQWNSVQSCSFCENLKLFENKNFFKKTGGGYQ</sequence>
<evidence type="ECO:0000313" key="1">
    <source>
        <dbReference type="EMBL" id="CAN0183305.1"/>
    </source>
</evidence>
<proteinExistence type="predicted"/>
<gene>
    <name evidence="1" type="ORF">MRATA1EN22A_LOCUS13289</name>
</gene>
<name>A0AC59Z2N1_RANTA</name>
<dbReference type="Proteomes" id="UP001162501">
    <property type="component" value="Chromosome 23"/>
</dbReference>
<reference evidence="1" key="1">
    <citation type="submission" date="2023-05" db="EMBL/GenBank/DDBJ databases">
        <authorList>
            <consortium name="ELIXIR-Norway"/>
        </authorList>
    </citation>
    <scope>NUCLEOTIDE SEQUENCE</scope>
</reference>
<evidence type="ECO:0000313" key="2">
    <source>
        <dbReference type="Proteomes" id="UP001162501"/>
    </source>
</evidence>
<protein>
    <submittedName>
        <fullName evidence="1">Uncharacterized protein</fullName>
    </submittedName>
</protein>